<dbReference type="Gene3D" id="3.60.40.10">
    <property type="entry name" value="PPM-type phosphatase domain"/>
    <property type="match status" value="1"/>
</dbReference>
<dbReference type="PROSITE" id="PS51746">
    <property type="entry name" value="PPM_2"/>
    <property type="match status" value="1"/>
</dbReference>
<proteinExistence type="predicted"/>
<dbReference type="InterPro" id="IPR036457">
    <property type="entry name" value="PPM-type-like_dom_sf"/>
</dbReference>
<gene>
    <name evidence="2" type="ORF">C1Q91_003653</name>
    <name evidence="3" type="ORF">C2M16_03530</name>
</gene>
<reference evidence="3 4" key="1">
    <citation type="submission" date="2018-01" db="EMBL/GenBank/DDBJ databases">
        <title>Draft Genomic Sequencing Of Potential Extraintestinal Pathogenic Escherichia coli B8S18 Isolated From Retail Chicken Skin.</title>
        <authorList>
            <person name="Xu A."/>
            <person name="Tilman S."/>
            <person name="Wisser-Parker K."/>
            <person name="Sheen S."/>
            <person name="Sommers C."/>
        </authorList>
    </citation>
    <scope>NUCLEOTIDE SEQUENCE [LARGE SCALE GENOMIC DNA]</scope>
    <source>
        <strain evidence="3 4">B8S18Com</strain>
    </source>
</reference>
<name>A0A2K3TYX2_ECOLX</name>
<comment type="caution">
    <text evidence="3">The sequence shown here is derived from an EMBL/GenBank/DDBJ whole genome shotgun (WGS) entry which is preliminary data.</text>
</comment>
<organism evidence="3 4">
    <name type="scientific">Escherichia coli</name>
    <dbReference type="NCBI Taxonomy" id="562"/>
    <lineage>
        <taxon>Bacteria</taxon>
        <taxon>Pseudomonadati</taxon>
        <taxon>Pseudomonadota</taxon>
        <taxon>Gammaproteobacteria</taxon>
        <taxon>Enterobacterales</taxon>
        <taxon>Enterobacteriaceae</taxon>
        <taxon>Escherichia</taxon>
    </lineage>
</organism>
<dbReference type="EMBL" id="PPHQ01000002">
    <property type="protein sequence ID" value="PNY69437.1"/>
    <property type="molecule type" value="Genomic_DNA"/>
</dbReference>
<evidence type="ECO:0000313" key="5">
    <source>
        <dbReference type="Proteomes" id="UP000523388"/>
    </source>
</evidence>
<evidence type="ECO:0000259" key="1">
    <source>
        <dbReference type="PROSITE" id="PS51746"/>
    </source>
</evidence>
<dbReference type="Proteomes" id="UP000523388">
    <property type="component" value="Unassembled WGS sequence"/>
</dbReference>
<dbReference type="SMART" id="SM00331">
    <property type="entry name" value="PP2C_SIG"/>
    <property type="match status" value="1"/>
</dbReference>
<dbReference type="InterPro" id="IPR001932">
    <property type="entry name" value="PPM-type_phosphatase-like_dom"/>
</dbReference>
<protein>
    <submittedName>
        <fullName evidence="3">Serine/threonine-protein phosphatase</fullName>
    </submittedName>
</protein>
<dbReference type="Pfam" id="PF13672">
    <property type="entry name" value="PP2C_2"/>
    <property type="match status" value="1"/>
</dbReference>
<reference evidence="2 5" key="2">
    <citation type="submission" date="2018-08" db="EMBL/GenBank/DDBJ databases">
        <authorList>
            <consortium name="GenomeTrakr network: Whole genome sequencing for foodborne pathogen traceback"/>
        </authorList>
    </citation>
    <scope>NUCLEOTIDE SEQUENCE [LARGE SCALE GENOMIC DNA]</scope>
    <source>
        <strain evidence="2 5">AZ-TG102963</strain>
    </source>
</reference>
<accession>A0A2K3TYX2</accession>
<dbReference type="EMBL" id="AASCJS010000023">
    <property type="protein sequence ID" value="EFA9847215.1"/>
    <property type="molecule type" value="Genomic_DNA"/>
</dbReference>
<evidence type="ECO:0000313" key="3">
    <source>
        <dbReference type="EMBL" id="PNY69437.1"/>
    </source>
</evidence>
<sequence length="247" mass="27249">MISILSSSIFSVPKHNGRENQDSVLYPLQTPNGYLMAIADGVGGYKGGKEASAAVINHLYSIKDSFTHEDNVLSLLKTLQEKVASLSSVDKELASAATTLTMCLLHNQGLTIIHVGDCRVYLKNGNKLIQLTTDHTQHQMLIDSGIYTARQLKNAKGKNIITTALAAKIPLQHQVINIDKDELPLDDGVLSLFIMSDGAHTFWEQRPRFSYRTLSTASRFASSLMRRIETKGPTDDYSLIAVNVKYL</sequence>
<dbReference type="CDD" id="cd00143">
    <property type="entry name" value="PP2Cc"/>
    <property type="match status" value="1"/>
</dbReference>
<dbReference type="SMART" id="SM00332">
    <property type="entry name" value="PP2Cc"/>
    <property type="match status" value="1"/>
</dbReference>
<evidence type="ECO:0000313" key="2">
    <source>
        <dbReference type="EMBL" id="EFA9847215.1"/>
    </source>
</evidence>
<evidence type="ECO:0000313" key="4">
    <source>
        <dbReference type="Proteomes" id="UP000236598"/>
    </source>
</evidence>
<dbReference type="Proteomes" id="UP000236598">
    <property type="component" value="Unassembled WGS sequence"/>
</dbReference>
<dbReference type="AlphaFoldDB" id="A0A2K3TYX2"/>
<feature type="domain" description="PPM-type phosphatase" evidence="1">
    <location>
        <begin position="6"/>
        <end position="244"/>
    </location>
</feature>
<dbReference type="SUPFAM" id="SSF81606">
    <property type="entry name" value="PP2C-like"/>
    <property type="match status" value="1"/>
</dbReference>
<dbReference type="RefSeq" id="WP_000623547.1">
    <property type="nucleotide sequence ID" value="NZ_BDRH01000020.1"/>
</dbReference>